<dbReference type="PANTHER" id="PTHR46579">
    <property type="entry name" value="F5/8 TYPE C DOMAIN-CONTAINING PROTEIN-RELATED"/>
    <property type="match status" value="1"/>
</dbReference>
<dbReference type="AlphaFoldDB" id="A0A9Q3H2I3"/>
<organism evidence="2 3">
    <name type="scientific">Austropuccinia psidii MF-1</name>
    <dbReference type="NCBI Taxonomy" id="1389203"/>
    <lineage>
        <taxon>Eukaryota</taxon>
        <taxon>Fungi</taxon>
        <taxon>Dikarya</taxon>
        <taxon>Basidiomycota</taxon>
        <taxon>Pucciniomycotina</taxon>
        <taxon>Pucciniomycetes</taxon>
        <taxon>Pucciniales</taxon>
        <taxon>Sphaerophragmiaceae</taxon>
        <taxon>Austropuccinia</taxon>
    </lineage>
</organism>
<evidence type="ECO:0000313" key="2">
    <source>
        <dbReference type="EMBL" id="MBW0487060.1"/>
    </source>
</evidence>
<protein>
    <submittedName>
        <fullName evidence="2">Uncharacterized protein</fullName>
    </submittedName>
</protein>
<dbReference type="EMBL" id="AVOT02008952">
    <property type="protein sequence ID" value="MBW0487060.1"/>
    <property type="molecule type" value="Genomic_DNA"/>
</dbReference>
<dbReference type="PANTHER" id="PTHR46579:SF1">
    <property type="entry name" value="F5_8 TYPE C DOMAIN-CONTAINING PROTEIN"/>
    <property type="match status" value="1"/>
</dbReference>
<gene>
    <name evidence="2" type="ORF">O181_026775</name>
</gene>
<comment type="caution">
    <text evidence="2">The sequence shown here is derived from an EMBL/GenBank/DDBJ whole genome shotgun (WGS) entry which is preliminary data.</text>
</comment>
<feature type="compositionally biased region" description="Low complexity" evidence="1">
    <location>
        <begin position="66"/>
        <end position="80"/>
    </location>
</feature>
<dbReference type="Proteomes" id="UP000765509">
    <property type="component" value="Unassembled WGS sequence"/>
</dbReference>
<sequence>MSTTQIKPVVCCCQSYGCSQLQFKDHHGKWQPGLIVSHGTKNKHSIVDAQLEMLLEKASLSSNDSGSSLLQSLQDSSSDNPNKASLNSSGNIDSQLHNLSTPPSSPNNFGRSNAYNCVAASFEPPMFTPADKDNSVVPGCFHTFSLAGADSMSLHVSLLIAILSIFDKTCISTSAWLLKLIRDLLALTASMEFNSTSTKKLKHQETKILDAILSDAHSIIRRLNIDPLLVQVVCCPHCFAMYPNNPSTPTHCIHQRFKMDHSLASGNEGSDSETQQYYTLPDGLRHICGMSLFQGSRCPIKTYAFQNLYDWLGRFFSHPEIEAALESSAQHASKPFNPNSEASDIHHSRMWKQFLGPDQTHFTKQSGNLTFGIAPGPKEPSLEEVNWILRPIVEQIKVLWDPGLLLSQTHKYPQGHQIFAPILPFFADLPALCCALGFAAPTANCMCLDCFLKKSEINNLDPQTWPICNLSDHKYWEIQSREAANNNSNDSSDNTFTPYLEDGGWDGKWTVPSEGKIILDKELLSFINKLLPCICIPTWIKRALPILGKASFGRLKADEWQNLFTIQLPLTLPVYWSEGGPASHSLFCNFSHLVSLVNIALKRTLTNKLIRQYRYHSLEYLRSFLILFPEVTLAPNHHMSIHLSNCLEKFGPSRAWWSFSMERLMGKISKASHNNRIGQLEITFTTNFFRIGNLQALLSQPQKFPPTLQTFIKKMKAHHDPIPVN</sequence>
<dbReference type="OrthoDB" id="2505988at2759"/>
<proteinExistence type="predicted"/>
<feature type="region of interest" description="Disordered" evidence="1">
    <location>
        <begin position="66"/>
        <end position="107"/>
    </location>
</feature>
<reference evidence="2" key="1">
    <citation type="submission" date="2021-03" db="EMBL/GenBank/DDBJ databases">
        <title>Draft genome sequence of rust myrtle Austropuccinia psidii MF-1, a brazilian biotype.</title>
        <authorList>
            <person name="Quecine M.C."/>
            <person name="Pachon D.M.R."/>
            <person name="Bonatelli M.L."/>
            <person name="Correr F.H."/>
            <person name="Franceschini L.M."/>
            <person name="Leite T.F."/>
            <person name="Margarido G.R.A."/>
            <person name="Almeida C.A."/>
            <person name="Ferrarezi J.A."/>
            <person name="Labate C.A."/>
        </authorList>
    </citation>
    <scope>NUCLEOTIDE SEQUENCE</scope>
    <source>
        <strain evidence="2">MF-1</strain>
    </source>
</reference>
<accession>A0A9Q3H2I3</accession>
<keyword evidence="3" id="KW-1185">Reference proteome</keyword>
<name>A0A9Q3H2I3_9BASI</name>
<evidence type="ECO:0000256" key="1">
    <source>
        <dbReference type="SAM" id="MobiDB-lite"/>
    </source>
</evidence>
<evidence type="ECO:0000313" key="3">
    <source>
        <dbReference type="Proteomes" id="UP000765509"/>
    </source>
</evidence>
<feature type="compositionally biased region" description="Polar residues" evidence="1">
    <location>
        <begin position="81"/>
        <end position="107"/>
    </location>
</feature>